<evidence type="ECO:0000313" key="1">
    <source>
        <dbReference type="EMBL" id="OAQ60165.1"/>
    </source>
</evidence>
<accession>A0A179F430</accession>
<dbReference type="EMBL" id="LSBJ02000009">
    <property type="protein sequence ID" value="OAQ60165.1"/>
    <property type="molecule type" value="Genomic_DNA"/>
</dbReference>
<keyword evidence="2" id="KW-1185">Reference proteome</keyword>
<organism evidence="1 2">
    <name type="scientific">Pochonia chlamydosporia 170</name>
    <dbReference type="NCBI Taxonomy" id="1380566"/>
    <lineage>
        <taxon>Eukaryota</taxon>
        <taxon>Fungi</taxon>
        <taxon>Dikarya</taxon>
        <taxon>Ascomycota</taxon>
        <taxon>Pezizomycotina</taxon>
        <taxon>Sordariomycetes</taxon>
        <taxon>Hypocreomycetidae</taxon>
        <taxon>Hypocreales</taxon>
        <taxon>Clavicipitaceae</taxon>
        <taxon>Pochonia</taxon>
    </lineage>
</organism>
<dbReference type="RefSeq" id="XP_018138075.1">
    <property type="nucleotide sequence ID" value="XM_018294529.1"/>
</dbReference>
<gene>
    <name evidence="1" type="ORF">VFPPC_16776</name>
</gene>
<comment type="caution">
    <text evidence="1">The sequence shown here is derived from an EMBL/GenBank/DDBJ whole genome shotgun (WGS) entry which is preliminary data.</text>
</comment>
<name>A0A179F430_METCM</name>
<proteinExistence type="predicted"/>
<sequence length="222" mass="25545">MSTRTLLALPPEIIGLSCESICPHCTPGTQPFMSFLEPWDIQYRFERQKDLVNFSLTCSCIRSFAVSHRFHCVTKTKALSKWTKNEIGLLAKVREFVIDEDLADWFPQAWDPSFCTSYATQHLSMDLTEYRNEPLEVFAAEFVLASLTNLRNLTFHVDNSEEEESNIILYKYVQELGTAPALSHLETLNIHPRDIDFSSDVHCTNLGIRMLIKGHQTFETYD</sequence>
<dbReference type="Proteomes" id="UP000078397">
    <property type="component" value="Unassembled WGS sequence"/>
</dbReference>
<dbReference type="AlphaFoldDB" id="A0A179F430"/>
<evidence type="ECO:0000313" key="2">
    <source>
        <dbReference type="Proteomes" id="UP000078397"/>
    </source>
</evidence>
<dbReference type="GeneID" id="28858523"/>
<reference evidence="1 2" key="1">
    <citation type="journal article" date="2016" name="PLoS Pathog.">
        <title>Biosynthesis of antibiotic leucinostatins in bio-control fungus Purpureocillium lilacinum and their inhibition on phytophthora revealed by genome mining.</title>
        <authorList>
            <person name="Wang G."/>
            <person name="Liu Z."/>
            <person name="Lin R."/>
            <person name="Li E."/>
            <person name="Mao Z."/>
            <person name="Ling J."/>
            <person name="Yang Y."/>
            <person name="Yin W.B."/>
            <person name="Xie B."/>
        </authorList>
    </citation>
    <scope>NUCLEOTIDE SEQUENCE [LARGE SCALE GENOMIC DNA]</scope>
    <source>
        <strain evidence="1">170</strain>
    </source>
</reference>
<protein>
    <submittedName>
        <fullName evidence="1">Uncharacterized protein</fullName>
    </submittedName>
</protein>
<dbReference type="KEGG" id="pchm:VFPPC_16776"/>